<protein>
    <submittedName>
        <fullName evidence="1">Uncharacterized protein</fullName>
    </submittedName>
</protein>
<comment type="caution">
    <text evidence="1">The sequence shown here is derived from an EMBL/GenBank/DDBJ whole genome shotgun (WGS) entry which is preliminary data.</text>
</comment>
<accession>A0ACC0GXV8</accession>
<proteinExistence type="predicted"/>
<organism evidence="1 2">
    <name type="scientific">Camellia lanceoleosa</name>
    <dbReference type="NCBI Taxonomy" id="1840588"/>
    <lineage>
        <taxon>Eukaryota</taxon>
        <taxon>Viridiplantae</taxon>
        <taxon>Streptophyta</taxon>
        <taxon>Embryophyta</taxon>
        <taxon>Tracheophyta</taxon>
        <taxon>Spermatophyta</taxon>
        <taxon>Magnoliopsida</taxon>
        <taxon>eudicotyledons</taxon>
        <taxon>Gunneridae</taxon>
        <taxon>Pentapetalae</taxon>
        <taxon>asterids</taxon>
        <taxon>Ericales</taxon>
        <taxon>Theaceae</taxon>
        <taxon>Camellia</taxon>
    </lineage>
</organism>
<sequence>MMINRSTKEIGEDLEEGRQRRDHPLAMVFKEEHYFVYQLSVRSSLSKQRKLQEEAQATIQVGKALGVEMRGKEGESIEKKIQMENDDAERPSAKGDKGGA</sequence>
<keyword evidence="2" id="KW-1185">Reference proteome</keyword>
<name>A0ACC0GXV8_9ERIC</name>
<evidence type="ECO:0000313" key="1">
    <source>
        <dbReference type="EMBL" id="KAI8005468.1"/>
    </source>
</evidence>
<dbReference type="Proteomes" id="UP001060215">
    <property type="component" value="Chromosome 9"/>
</dbReference>
<evidence type="ECO:0000313" key="2">
    <source>
        <dbReference type="Proteomes" id="UP001060215"/>
    </source>
</evidence>
<gene>
    <name evidence="1" type="ORF">LOK49_LG08G00580</name>
</gene>
<dbReference type="EMBL" id="CM045766">
    <property type="protein sequence ID" value="KAI8005468.1"/>
    <property type="molecule type" value="Genomic_DNA"/>
</dbReference>
<reference evidence="1 2" key="1">
    <citation type="journal article" date="2022" name="Plant J.">
        <title>Chromosome-level genome of Camellia lanceoleosa provides a valuable resource for understanding genome evolution and self-incompatibility.</title>
        <authorList>
            <person name="Gong W."/>
            <person name="Xiao S."/>
            <person name="Wang L."/>
            <person name="Liao Z."/>
            <person name="Chang Y."/>
            <person name="Mo W."/>
            <person name="Hu G."/>
            <person name="Li W."/>
            <person name="Zhao G."/>
            <person name="Zhu H."/>
            <person name="Hu X."/>
            <person name="Ji K."/>
            <person name="Xiang X."/>
            <person name="Song Q."/>
            <person name="Yuan D."/>
            <person name="Jin S."/>
            <person name="Zhang L."/>
        </authorList>
    </citation>
    <scope>NUCLEOTIDE SEQUENCE [LARGE SCALE GENOMIC DNA]</scope>
    <source>
        <strain evidence="1">SQ_2022a</strain>
    </source>
</reference>